<dbReference type="InterPro" id="IPR018966">
    <property type="entry name" value="VTC_domain"/>
</dbReference>
<evidence type="ECO:0000313" key="2">
    <source>
        <dbReference type="EMBL" id="KJU95567.1"/>
    </source>
</evidence>
<sequence length="258" mass="30191">MKPLETTFKRIETKYIVSKDKIDKLIQDLKEYLVEDDYPISTISNIYFDTEDFDVLQDDDFGNNRKEKVRMRTYLSQPKADSQVFLEIKTKDQEGVGRKFRLLSTPISILNFMTKGHLDASITDTVVIEKVKKLHQDYKQAIQPRMYIYYDRYSLKEKKYIEGYDYNKIRITIDQNLVYRDENVSLFAGNHGDALLDDNTVIMEIKAPGNKPQWLQNILDKYGLMEHKFSKYSCAYHKSQGLPYTPRPSIESAGTAYA</sequence>
<gene>
    <name evidence="2" type="ORF">TZ96_00325</name>
</gene>
<name>A0A0F3HNC8_9STRE</name>
<comment type="caution">
    <text evidence="2">The sequence shown here is derived from an EMBL/GenBank/DDBJ whole genome shotgun (WGS) entry which is preliminary data.</text>
</comment>
<dbReference type="InterPro" id="IPR033469">
    <property type="entry name" value="CYTH-like_dom_sf"/>
</dbReference>
<feature type="domain" description="VTC" evidence="1">
    <location>
        <begin position="9"/>
        <end position="236"/>
    </location>
</feature>
<dbReference type="Proteomes" id="UP000033405">
    <property type="component" value="Unassembled WGS sequence"/>
</dbReference>
<dbReference type="GO" id="GO:0006799">
    <property type="term" value="P:polyphosphate biosynthetic process"/>
    <property type="evidence" value="ECO:0007669"/>
    <property type="project" value="UniProtKB-ARBA"/>
</dbReference>
<dbReference type="PATRIC" id="fig|28037.218.peg.320"/>
<dbReference type="SUPFAM" id="SSF55154">
    <property type="entry name" value="CYTH-like phosphatases"/>
    <property type="match status" value="1"/>
</dbReference>
<proteinExistence type="predicted"/>
<evidence type="ECO:0000259" key="1">
    <source>
        <dbReference type="Pfam" id="PF09359"/>
    </source>
</evidence>
<evidence type="ECO:0000313" key="3">
    <source>
        <dbReference type="Proteomes" id="UP000033405"/>
    </source>
</evidence>
<dbReference type="Pfam" id="PF09359">
    <property type="entry name" value="VTC"/>
    <property type="match status" value="1"/>
</dbReference>
<reference evidence="2 3" key="1">
    <citation type="submission" date="2015-02" db="EMBL/GenBank/DDBJ databases">
        <title>Evolution of amylase-binding proteins of oral streptococcal species.</title>
        <authorList>
            <person name="Haase E.M."/>
        </authorList>
    </citation>
    <scope>NUCLEOTIDE SEQUENCE [LARGE SCALE GENOMIC DNA]</scope>
    <source>
        <strain evidence="2 3">UC6950A</strain>
    </source>
</reference>
<dbReference type="RefSeq" id="WP_045762620.1">
    <property type="nucleotide sequence ID" value="NZ_JYOV01000003.1"/>
</dbReference>
<dbReference type="CDD" id="cd07750">
    <property type="entry name" value="PolyPPase_VTC_like"/>
    <property type="match status" value="1"/>
</dbReference>
<dbReference type="Gene3D" id="3.20.100.30">
    <property type="entry name" value="VTC, catalytic tunnel domain"/>
    <property type="match status" value="1"/>
</dbReference>
<organism evidence="2 3">
    <name type="scientific">Streptococcus infantis</name>
    <dbReference type="NCBI Taxonomy" id="68892"/>
    <lineage>
        <taxon>Bacteria</taxon>
        <taxon>Bacillati</taxon>
        <taxon>Bacillota</taxon>
        <taxon>Bacilli</taxon>
        <taxon>Lactobacillales</taxon>
        <taxon>Streptococcaceae</taxon>
        <taxon>Streptococcus</taxon>
    </lineage>
</organism>
<dbReference type="InterPro" id="IPR042267">
    <property type="entry name" value="VTC_sf"/>
</dbReference>
<dbReference type="AlphaFoldDB" id="A0A0F3HNC8"/>
<dbReference type="EMBL" id="JYOV01000003">
    <property type="protein sequence ID" value="KJU95567.1"/>
    <property type="molecule type" value="Genomic_DNA"/>
</dbReference>
<accession>A0A0F3HNC8</accession>
<protein>
    <submittedName>
        <fullName evidence="2">VTC domain protein</fullName>
    </submittedName>
</protein>